<feature type="binding site" evidence="5 6">
    <location>
        <position position="126"/>
    </location>
    <ligand>
        <name>substrate</name>
    </ligand>
</feature>
<dbReference type="PANTHER" id="PTHR10851">
    <property type="entry name" value="PYRIDOXINE-5-PHOSPHATE OXIDASE"/>
    <property type="match status" value="1"/>
</dbReference>
<reference evidence="10 11" key="1">
    <citation type="submission" date="2020-06" db="EMBL/GenBank/DDBJ databases">
        <authorList>
            <person name="Hwang Y.J."/>
        </authorList>
    </citation>
    <scope>NUCLEOTIDE SEQUENCE [LARGE SCALE GENOMIC DNA]</scope>
    <source>
        <strain evidence="10 11">KUDC8001</strain>
    </source>
</reference>
<comment type="cofactor">
    <cofactor evidence="5 7">
        <name>FMN</name>
        <dbReference type="ChEBI" id="CHEBI:58210"/>
    </cofactor>
    <text evidence="5 7">Binds 1 FMN per subunit.</text>
</comment>
<dbReference type="PIRSF" id="PIRSF000190">
    <property type="entry name" value="Pyd_amn-ph_oxd"/>
    <property type="match status" value="1"/>
</dbReference>
<evidence type="ECO:0000256" key="4">
    <source>
        <dbReference type="ARBA" id="ARBA00023002"/>
    </source>
</evidence>
<keyword evidence="11" id="KW-1185">Reference proteome</keyword>
<feature type="binding site" evidence="5 6">
    <location>
        <position position="69"/>
    </location>
    <ligand>
        <name>substrate</name>
    </ligand>
</feature>
<dbReference type="NCBIfam" id="TIGR00558">
    <property type="entry name" value="pdxH"/>
    <property type="match status" value="1"/>
</dbReference>
<feature type="binding site" evidence="5 7">
    <location>
        <position position="86"/>
    </location>
    <ligand>
        <name>FMN</name>
        <dbReference type="ChEBI" id="CHEBI:58210"/>
    </ligand>
</feature>
<keyword evidence="5" id="KW-0664">Pyridoxine biosynthesis</keyword>
<dbReference type="KEGG" id="add:HUW48_11790"/>
<evidence type="ECO:0000256" key="6">
    <source>
        <dbReference type="PIRSR" id="PIRSR000190-1"/>
    </source>
</evidence>
<evidence type="ECO:0000256" key="2">
    <source>
        <dbReference type="ARBA" id="ARBA00022630"/>
    </source>
</evidence>
<evidence type="ECO:0000259" key="8">
    <source>
        <dbReference type="Pfam" id="PF01243"/>
    </source>
</evidence>
<dbReference type="EC" id="1.4.3.5" evidence="5"/>
<dbReference type="InterPro" id="IPR000659">
    <property type="entry name" value="Pyridox_Oxase"/>
</dbReference>
<dbReference type="AlphaFoldDB" id="A0A7L7LFS4"/>
<feature type="binding site" evidence="6">
    <location>
        <begin position="11"/>
        <end position="14"/>
    </location>
    <ligand>
        <name>substrate</name>
    </ligand>
</feature>
<feature type="binding site" evidence="5 7">
    <location>
        <begin position="64"/>
        <end position="69"/>
    </location>
    <ligand>
        <name>FMN</name>
        <dbReference type="ChEBI" id="CHEBI:58210"/>
    </ligand>
</feature>
<dbReference type="UniPathway" id="UPA01068">
    <property type="reaction ID" value="UER00304"/>
</dbReference>
<dbReference type="InterPro" id="IPR019740">
    <property type="entry name" value="Pyridox_Oxase_CS"/>
</dbReference>
<sequence>MSLTVDLASIRKNYSLQQLNENSVAADPFQQFNVWLQEAIQAALPEPTAMVLATANQAGIPSARVVLLKKVNPEGFLFFTNYLSHKGQDMALNPAVALTFFWPELERQVRMEGTVEKVTESESDEYFWSRPLGSQVGAWASPQSKQVTSRQELEEANQLYTDKFAGLTQIPRPEHWGGYLVRTHLIEFWQGRPNRLHDRIVYTQESANAEWQISRLAP</sequence>
<comment type="similarity">
    <text evidence="1 5">Belongs to the pyridoxamine 5'-phosphate oxidase family.</text>
</comment>
<keyword evidence="3 5" id="KW-0288">FMN</keyword>
<feature type="binding site" evidence="5 7">
    <location>
        <position position="189"/>
    </location>
    <ligand>
        <name>FMN</name>
        <dbReference type="ChEBI" id="CHEBI:58210"/>
    </ligand>
</feature>
<dbReference type="InterPro" id="IPR011576">
    <property type="entry name" value="Pyridox_Oxase_N"/>
</dbReference>
<comment type="function">
    <text evidence="5">Catalyzes the oxidation of either pyridoxine 5'-phosphate (PNP) or pyridoxamine 5'-phosphate (PMP) into pyridoxal 5'-phosphate (PLP).</text>
</comment>
<feature type="binding site" evidence="5 6">
    <location>
        <position position="130"/>
    </location>
    <ligand>
        <name>substrate</name>
    </ligand>
</feature>
<dbReference type="GO" id="GO:0008615">
    <property type="term" value="P:pyridoxine biosynthetic process"/>
    <property type="evidence" value="ECO:0007669"/>
    <property type="project" value="UniProtKB-UniRule"/>
</dbReference>
<gene>
    <name evidence="5 10" type="primary">pdxH</name>
    <name evidence="10" type="ORF">HUW48_11790</name>
</gene>
<evidence type="ECO:0000256" key="5">
    <source>
        <dbReference type="HAMAP-Rule" id="MF_01629"/>
    </source>
</evidence>
<comment type="subunit">
    <text evidence="5">Homodimer.</text>
</comment>
<feature type="domain" description="Pyridoxine 5'-phosphate oxidase dimerisation C-terminal" evidence="9">
    <location>
        <begin position="176"/>
        <end position="218"/>
    </location>
</feature>
<feature type="binding site" evidence="5 7">
    <location>
        <begin position="79"/>
        <end position="80"/>
    </location>
    <ligand>
        <name>FMN</name>
        <dbReference type="ChEBI" id="CHEBI:58210"/>
    </ligand>
</feature>
<dbReference type="PROSITE" id="PS01064">
    <property type="entry name" value="PYRIDOX_OXIDASE"/>
    <property type="match status" value="1"/>
</dbReference>
<organism evidence="10 11">
    <name type="scientific">Adhaeribacter radiodurans</name>
    <dbReference type="NCBI Taxonomy" id="2745197"/>
    <lineage>
        <taxon>Bacteria</taxon>
        <taxon>Pseudomonadati</taxon>
        <taxon>Bacteroidota</taxon>
        <taxon>Cytophagia</taxon>
        <taxon>Cytophagales</taxon>
        <taxon>Hymenobacteraceae</taxon>
        <taxon>Adhaeribacter</taxon>
    </lineage>
</organism>
<evidence type="ECO:0000259" key="9">
    <source>
        <dbReference type="Pfam" id="PF10590"/>
    </source>
</evidence>
<dbReference type="SUPFAM" id="SSF50475">
    <property type="entry name" value="FMN-binding split barrel"/>
    <property type="match status" value="1"/>
</dbReference>
<dbReference type="InterPro" id="IPR012349">
    <property type="entry name" value="Split_barrel_FMN-bd"/>
</dbReference>
<proteinExistence type="inferred from homology"/>
<evidence type="ECO:0000313" key="10">
    <source>
        <dbReference type="EMBL" id="QMU31534.1"/>
    </source>
</evidence>
<evidence type="ECO:0000256" key="7">
    <source>
        <dbReference type="PIRSR" id="PIRSR000190-2"/>
    </source>
</evidence>
<feature type="binding site" evidence="5 7">
    <location>
        <position position="199"/>
    </location>
    <ligand>
        <name>FMN</name>
        <dbReference type="ChEBI" id="CHEBI:58210"/>
    </ligand>
</feature>
<reference evidence="10 11" key="2">
    <citation type="submission" date="2020-08" db="EMBL/GenBank/DDBJ databases">
        <title>Adhaeribacter dokdonensis sp. nov., isolated from the rhizosphere of Elymus tsukushiensis, a plant native to the Dokdo Islands, Republic of Korea.</title>
        <authorList>
            <person name="Ghim S.Y."/>
        </authorList>
    </citation>
    <scope>NUCLEOTIDE SEQUENCE [LARGE SCALE GENOMIC DNA]</scope>
    <source>
        <strain evidence="10 11">KUDC8001</strain>
    </source>
</reference>
<evidence type="ECO:0000256" key="3">
    <source>
        <dbReference type="ARBA" id="ARBA00022643"/>
    </source>
</evidence>
<dbReference type="GO" id="GO:0004733">
    <property type="term" value="F:pyridoxamine phosphate oxidase activity"/>
    <property type="evidence" value="ECO:0007669"/>
    <property type="project" value="UniProtKB-UniRule"/>
</dbReference>
<dbReference type="PANTHER" id="PTHR10851:SF0">
    <property type="entry name" value="PYRIDOXINE-5'-PHOSPHATE OXIDASE"/>
    <property type="match status" value="1"/>
</dbReference>
<dbReference type="Proteomes" id="UP000514509">
    <property type="component" value="Chromosome"/>
</dbReference>
<keyword evidence="2 5" id="KW-0285">Flavoprotein</keyword>
<dbReference type="NCBIfam" id="NF004231">
    <property type="entry name" value="PRK05679.1"/>
    <property type="match status" value="1"/>
</dbReference>
<comment type="catalytic activity">
    <reaction evidence="5">
        <text>pyridoxine 5'-phosphate + O2 = pyridoxal 5'-phosphate + H2O2</text>
        <dbReference type="Rhea" id="RHEA:15149"/>
        <dbReference type="ChEBI" id="CHEBI:15379"/>
        <dbReference type="ChEBI" id="CHEBI:16240"/>
        <dbReference type="ChEBI" id="CHEBI:58589"/>
        <dbReference type="ChEBI" id="CHEBI:597326"/>
        <dbReference type="EC" id="1.4.3.5"/>
    </reaction>
</comment>
<feature type="binding site" evidence="5 7">
    <location>
        <begin position="143"/>
        <end position="144"/>
    </location>
    <ligand>
        <name>FMN</name>
        <dbReference type="ChEBI" id="CHEBI:58210"/>
    </ligand>
</feature>
<feature type="binding site" evidence="5 6">
    <location>
        <position position="134"/>
    </location>
    <ligand>
        <name>substrate</name>
    </ligand>
</feature>
<feature type="domain" description="Pyridoxamine 5'-phosphate oxidase N-terminal" evidence="8">
    <location>
        <begin position="36"/>
        <end position="154"/>
    </location>
</feature>
<comment type="caution">
    <text evidence="5">Lacks conserved residue(s) required for the propagation of feature annotation.</text>
</comment>
<dbReference type="EMBL" id="CP055153">
    <property type="protein sequence ID" value="QMU31534.1"/>
    <property type="molecule type" value="Genomic_DNA"/>
</dbReference>
<name>A0A7L7LFS4_9BACT</name>
<evidence type="ECO:0000313" key="11">
    <source>
        <dbReference type="Proteomes" id="UP000514509"/>
    </source>
</evidence>
<protein>
    <recommendedName>
        <fullName evidence="5">Pyridoxine/pyridoxamine 5'-phosphate oxidase</fullName>
        <ecNumber evidence="5">1.4.3.5</ecNumber>
    </recommendedName>
    <alternativeName>
        <fullName evidence="5">PNP/PMP oxidase</fullName>
        <shortName evidence="5">PNPOx</shortName>
    </alternativeName>
    <alternativeName>
        <fullName evidence="5">Pyridoxal 5'-phosphate synthase</fullName>
    </alternativeName>
</protein>
<comment type="catalytic activity">
    <reaction evidence="5">
        <text>pyridoxamine 5'-phosphate + O2 + H2O = pyridoxal 5'-phosphate + H2O2 + NH4(+)</text>
        <dbReference type="Rhea" id="RHEA:15817"/>
        <dbReference type="ChEBI" id="CHEBI:15377"/>
        <dbReference type="ChEBI" id="CHEBI:15379"/>
        <dbReference type="ChEBI" id="CHEBI:16240"/>
        <dbReference type="ChEBI" id="CHEBI:28938"/>
        <dbReference type="ChEBI" id="CHEBI:58451"/>
        <dbReference type="ChEBI" id="CHEBI:597326"/>
        <dbReference type="EC" id="1.4.3.5"/>
    </reaction>
</comment>
<comment type="pathway">
    <text evidence="5">Cofactor metabolism; pyridoxal 5'-phosphate salvage; pyridoxal 5'-phosphate from pyridoxine 5'-phosphate: step 1/1.</text>
</comment>
<dbReference type="Pfam" id="PF10590">
    <property type="entry name" value="PNP_phzG_C"/>
    <property type="match status" value="1"/>
</dbReference>
<comment type="pathway">
    <text evidence="5">Cofactor metabolism; pyridoxal 5'-phosphate salvage; pyridoxal 5'-phosphate from pyridoxamine 5'-phosphate: step 1/1.</text>
</comment>
<feature type="binding site" evidence="5 7">
    <location>
        <position position="108"/>
    </location>
    <ligand>
        <name>FMN</name>
        <dbReference type="ChEBI" id="CHEBI:58210"/>
    </ligand>
</feature>
<evidence type="ECO:0000256" key="1">
    <source>
        <dbReference type="ARBA" id="ARBA00007301"/>
    </source>
</evidence>
<keyword evidence="4 5" id="KW-0560">Oxidoreductase</keyword>
<dbReference type="GO" id="GO:0010181">
    <property type="term" value="F:FMN binding"/>
    <property type="evidence" value="ECO:0007669"/>
    <property type="project" value="UniProtKB-UniRule"/>
</dbReference>
<dbReference type="Pfam" id="PF01243">
    <property type="entry name" value="PNPOx_N"/>
    <property type="match status" value="1"/>
</dbReference>
<feature type="binding site" evidence="5 6">
    <location>
        <begin position="195"/>
        <end position="197"/>
    </location>
    <ligand>
        <name>substrate</name>
    </ligand>
</feature>
<dbReference type="InterPro" id="IPR019576">
    <property type="entry name" value="Pyridoxamine_oxidase_dimer_C"/>
</dbReference>
<dbReference type="Gene3D" id="2.30.110.10">
    <property type="entry name" value="Electron Transport, Fmn-binding Protein, Chain A"/>
    <property type="match status" value="1"/>
</dbReference>
<accession>A0A7L7LFS4</accession>
<dbReference type="HAMAP" id="MF_01629">
    <property type="entry name" value="PdxH"/>
    <property type="match status" value="1"/>
</dbReference>